<accession>A0ABS2D5L3</accession>
<organism evidence="2 3">
    <name type="scientific">Sphingomonas longa</name>
    <dbReference type="NCBI Taxonomy" id="2778730"/>
    <lineage>
        <taxon>Bacteria</taxon>
        <taxon>Pseudomonadati</taxon>
        <taxon>Pseudomonadota</taxon>
        <taxon>Alphaproteobacteria</taxon>
        <taxon>Sphingomonadales</taxon>
        <taxon>Sphingomonadaceae</taxon>
        <taxon>Sphingomonas</taxon>
    </lineage>
</organism>
<evidence type="ECO:0000313" key="3">
    <source>
        <dbReference type="Proteomes" id="UP000763641"/>
    </source>
</evidence>
<keyword evidence="1" id="KW-0812">Transmembrane</keyword>
<dbReference type="RefSeq" id="WP_204197498.1">
    <property type="nucleotide sequence ID" value="NZ_JAFEMC010000002.1"/>
</dbReference>
<gene>
    <name evidence="2" type="ORF">ILT43_07475</name>
</gene>
<evidence type="ECO:0000256" key="1">
    <source>
        <dbReference type="SAM" id="Phobius"/>
    </source>
</evidence>
<feature type="transmembrane region" description="Helical" evidence="1">
    <location>
        <begin position="92"/>
        <end position="114"/>
    </location>
</feature>
<evidence type="ECO:0000313" key="2">
    <source>
        <dbReference type="EMBL" id="MBM6576207.1"/>
    </source>
</evidence>
<dbReference type="EMBL" id="JAFEMC010000002">
    <property type="protein sequence ID" value="MBM6576207.1"/>
    <property type="molecule type" value="Genomic_DNA"/>
</dbReference>
<protein>
    <submittedName>
        <fullName evidence="2">Uncharacterized protein</fullName>
    </submittedName>
</protein>
<dbReference type="Proteomes" id="UP000763641">
    <property type="component" value="Unassembled WGS sequence"/>
</dbReference>
<feature type="transmembrane region" description="Helical" evidence="1">
    <location>
        <begin position="12"/>
        <end position="28"/>
    </location>
</feature>
<keyword evidence="1" id="KW-1133">Transmembrane helix</keyword>
<comment type="caution">
    <text evidence="2">The sequence shown here is derived from an EMBL/GenBank/DDBJ whole genome shotgun (WGS) entry which is preliminary data.</text>
</comment>
<sequence length="133" mass="14472">MRPKSVVQSERIYLVATILLLASSLMVWPELIAVYGIGLAAGVTAFTVGAFLLLILLSTRRGSNVSRWLLTILTVIGTASLLYQVATAQLAFGMLGVVNTVQVVLTIVGAVLLFRPNAGIWFAREHDDWEEDQ</sequence>
<keyword evidence="3" id="KW-1185">Reference proteome</keyword>
<feature type="transmembrane region" description="Helical" evidence="1">
    <location>
        <begin position="68"/>
        <end position="86"/>
    </location>
</feature>
<name>A0ABS2D5L3_9SPHN</name>
<reference evidence="2 3" key="1">
    <citation type="submission" date="2020-12" db="EMBL/GenBank/DDBJ databases">
        <title>Sphingomonas sp.</title>
        <authorList>
            <person name="Kim M.K."/>
        </authorList>
    </citation>
    <scope>NUCLEOTIDE SEQUENCE [LARGE SCALE GENOMIC DNA]</scope>
    <source>
        <strain evidence="2 3">BT552</strain>
    </source>
</reference>
<feature type="transmembrane region" description="Helical" evidence="1">
    <location>
        <begin position="34"/>
        <end position="56"/>
    </location>
</feature>
<keyword evidence="1" id="KW-0472">Membrane</keyword>
<proteinExistence type="predicted"/>